<keyword evidence="3" id="KW-1185">Reference proteome</keyword>
<name>A0ABR0AI72_9CRUS</name>
<comment type="caution">
    <text evidence="2">The sequence shown here is derived from an EMBL/GenBank/DDBJ whole genome shotgun (WGS) entry which is preliminary data.</text>
</comment>
<reference evidence="2 3" key="1">
    <citation type="journal article" date="2023" name="Nucleic Acids Res.">
        <title>The hologenome of Daphnia magna reveals possible DNA methylation and microbiome-mediated evolution of the host genome.</title>
        <authorList>
            <person name="Chaturvedi A."/>
            <person name="Li X."/>
            <person name="Dhandapani V."/>
            <person name="Marshall H."/>
            <person name="Kissane S."/>
            <person name="Cuenca-Cambronero M."/>
            <person name="Asole G."/>
            <person name="Calvet F."/>
            <person name="Ruiz-Romero M."/>
            <person name="Marangio P."/>
            <person name="Guigo R."/>
            <person name="Rago D."/>
            <person name="Mirbahai L."/>
            <person name="Eastwood N."/>
            <person name="Colbourne J.K."/>
            <person name="Zhou J."/>
            <person name="Mallon E."/>
            <person name="Orsini L."/>
        </authorList>
    </citation>
    <scope>NUCLEOTIDE SEQUENCE [LARGE SCALE GENOMIC DNA]</scope>
    <source>
        <strain evidence="2">LRV0_1</strain>
    </source>
</reference>
<evidence type="ECO:0000313" key="3">
    <source>
        <dbReference type="Proteomes" id="UP001234178"/>
    </source>
</evidence>
<protein>
    <submittedName>
        <fullName evidence="2">Uncharacterized protein</fullName>
    </submittedName>
</protein>
<dbReference type="Proteomes" id="UP001234178">
    <property type="component" value="Unassembled WGS sequence"/>
</dbReference>
<organism evidence="2 3">
    <name type="scientific">Daphnia magna</name>
    <dbReference type="NCBI Taxonomy" id="35525"/>
    <lineage>
        <taxon>Eukaryota</taxon>
        <taxon>Metazoa</taxon>
        <taxon>Ecdysozoa</taxon>
        <taxon>Arthropoda</taxon>
        <taxon>Crustacea</taxon>
        <taxon>Branchiopoda</taxon>
        <taxon>Diplostraca</taxon>
        <taxon>Cladocera</taxon>
        <taxon>Anomopoda</taxon>
        <taxon>Daphniidae</taxon>
        <taxon>Daphnia</taxon>
    </lineage>
</organism>
<evidence type="ECO:0000256" key="1">
    <source>
        <dbReference type="SAM" id="MobiDB-lite"/>
    </source>
</evidence>
<evidence type="ECO:0000313" key="2">
    <source>
        <dbReference type="EMBL" id="KAK4024825.1"/>
    </source>
</evidence>
<feature type="region of interest" description="Disordered" evidence="1">
    <location>
        <begin position="42"/>
        <end position="77"/>
    </location>
</feature>
<sequence length="147" mass="17251">MDVWCKREEAEEWAIDVNEEKKINLPRLNEILRLENLPVEGLAGEDEPLEQPKPESEEQINDDENDSQRLNRGEGRRKRNAVRILQLSHVDLGLLYQCIRWQTIHTAMMVDCYVKIEANRVNYIREHQTELHVAQYNGLFANQQISG</sequence>
<accession>A0ABR0AI72</accession>
<gene>
    <name evidence="2" type="ORF">OUZ56_010319</name>
</gene>
<dbReference type="EMBL" id="JAOYFB010000037">
    <property type="protein sequence ID" value="KAK4024825.1"/>
    <property type="molecule type" value="Genomic_DNA"/>
</dbReference>
<proteinExistence type="predicted"/>